<comment type="caution">
    <text evidence="2">The sequence shown here is derived from an EMBL/GenBank/DDBJ whole genome shotgun (WGS) entry which is preliminary data.</text>
</comment>
<dbReference type="Pfam" id="PF13456">
    <property type="entry name" value="RVT_3"/>
    <property type="match status" value="1"/>
</dbReference>
<sequence length="136" mass="15638">MLKIYSDAAVSQKNKCAGAGIVIVGEDLYEQLSIPLPVILDNHLAELHAFHLAVKWSVEHDRTDEWTTFFTDSQLVAQAVNNQFIKKEEYLPLYNQIIQLLKRLAYYEVKWIPEKNNKGADNLAKQAIAKQLKKKR</sequence>
<evidence type="ECO:0000313" key="3">
    <source>
        <dbReference type="Proteomes" id="UP000238205"/>
    </source>
</evidence>
<dbReference type="AlphaFoldDB" id="A0A2T0WBV3"/>
<dbReference type="InterPro" id="IPR036397">
    <property type="entry name" value="RNaseH_sf"/>
</dbReference>
<accession>A0A2T0WBV3</accession>
<dbReference type="GO" id="GO:0003676">
    <property type="term" value="F:nucleic acid binding"/>
    <property type="evidence" value="ECO:0007669"/>
    <property type="project" value="InterPro"/>
</dbReference>
<evidence type="ECO:0000313" key="2">
    <source>
        <dbReference type="EMBL" id="PRY84178.1"/>
    </source>
</evidence>
<name>A0A2T0WBV3_9LACT</name>
<keyword evidence="3" id="KW-1185">Reference proteome</keyword>
<dbReference type="InterPro" id="IPR012337">
    <property type="entry name" value="RNaseH-like_sf"/>
</dbReference>
<protein>
    <submittedName>
        <fullName evidence="2">Ribonuclease HI</fullName>
    </submittedName>
</protein>
<dbReference type="CDD" id="cd09279">
    <property type="entry name" value="RNase_HI_like"/>
    <property type="match status" value="1"/>
</dbReference>
<dbReference type="EMBL" id="PVTO01000001">
    <property type="protein sequence ID" value="PRY84178.1"/>
    <property type="molecule type" value="Genomic_DNA"/>
</dbReference>
<dbReference type="Gene3D" id="3.30.420.10">
    <property type="entry name" value="Ribonuclease H-like superfamily/Ribonuclease H"/>
    <property type="match status" value="1"/>
</dbReference>
<feature type="domain" description="RNase H type-1" evidence="1">
    <location>
        <begin position="1"/>
        <end position="129"/>
    </location>
</feature>
<dbReference type="PROSITE" id="PS50879">
    <property type="entry name" value="RNASE_H_1"/>
    <property type="match status" value="1"/>
</dbReference>
<gene>
    <name evidence="2" type="ORF">CLV38_10199</name>
</gene>
<dbReference type="RefSeq" id="WP_170068770.1">
    <property type="nucleotide sequence ID" value="NZ_PVTO01000001.1"/>
</dbReference>
<organism evidence="2 3">
    <name type="scientific">Alkalibacterium olivapovliticus</name>
    <dbReference type="NCBI Taxonomy" id="99907"/>
    <lineage>
        <taxon>Bacteria</taxon>
        <taxon>Bacillati</taxon>
        <taxon>Bacillota</taxon>
        <taxon>Bacilli</taxon>
        <taxon>Lactobacillales</taxon>
        <taxon>Carnobacteriaceae</taxon>
        <taxon>Alkalibacterium</taxon>
    </lineage>
</organism>
<dbReference type="Proteomes" id="UP000238205">
    <property type="component" value="Unassembled WGS sequence"/>
</dbReference>
<dbReference type="SUPFAM" id="SSF53098">
    <property type="entry name" value="Ribonuclease H-like"/>
    <property type="match status" value="1"/>
</dbReference>
<dbReference type="GO" id="GO:0004523">
    <property type="term" value="F:RNA-DNA hybrid ribonuclease activity"/>
    <property type="evidence" value="ECO:0007669"/>
    <property type="project" value="InterPro"/>
</dbReference>
<dbReference type="InterPro" id="IPR002156">
    <property type="entry name" value="RNaseH_domain"/>
</dbReference>
<proteinExistence type="predicted"/>
<evidence type="ECO:0000259" key="1">
    <source>
        <dbReference type="PROSITE" id="PS50879"/>
    </source>
</evidence>
<reference evidence="2 3" key="1">
    <citation type="submission" date="2018-03" db="EMBL/GenBank/DDBJ databases">
        <title>Genomic Encyclopedia of Archaeal and Bacterial Type Strains, Phase II (KMG-II): from individual species to whole genera.</title>
        <authorList>
            <person name="Goeker M."/>
        </authorList>
    </citation>
    <scope>NUCLEOTIDE SEQUENCE [LARGE SCALE GENOMIC DNA]</scope>
    <source>
        <strain evidence="2 3">DSM 13175</strain>
    </source>
</reference>